<dbReference type="PROSITE" id="PS50881">
    <property type="entry name" value="S5_DSRBD"/>
    <property type="match status" value="1"/>
</dbReference>
<comment type="caution">
    <text evidence="12">The sequence shown here is derived from an EMBL/GenBank/DDBJ whole genome shotgun (WGS) entry which is preliminary data.</text>
</comment>
<dbReference type="Proteomes" id="UP001620645">
    <property type="component" value="Unassembled WGS sequence"/>
</dbReference>
<feature type="compositionally biased region" description="Basic and acidic residues" evidence="10">
    <location>
        <begin position="450"/>
        <end position="469"/>
    </location>
</feature>
<evidence type="ECO:0000256" key="10">
    <source>
        <dbReference type="SAM" id="MobiDB-lite"/>
    </source>
</evidence>
<organism evidence="12 13">
    <name type="scientific">Heterodera schachtii</name>
    <name type="common">Sugarbeet cyst nematode worm</name>
    <name type="synonym">Tylenchus schachtii</name>
    <dbReference type="NCBI Taxonomy" id="97005"/>
    <lineage>
        <taxon>Eukaryota</taxon>
        <taxon>Metazoa</taxon>
        <taxon>Ecdysozoa</taxon>
        <taxon>Nematoda</taxon>
        <taxon>Chromadorea</taxon>
        <taxon>Rhabditida</taxon>
        <taxon>Tylenchina</taxon>
        <taxon>Tylenchomorpha</taxon>
        <taxon>Tylenchoidea</taxon>
        <taxon>Heteroderidae</taxon>
        <taxon>Heteroderinae</taxon>
        <taxon>Heterodera</taxon>
    </lineage>
</organism>
<evidence type="ECO:0000256" key="3">
    <source>
        <dbReference type="ARBA" id="ARBA00022980"/>
    </source>
</evidence>
<reference evidence="12 13" key="1">
    <citation type="submission" date="2024-10" db="EMBL/GenBank/DDBJ databases">
        <authorList>
            <person name="Kim D."/>
        </authorList>
    </citation>
    <scope>NUCLEOTIDE SEQUENCE [LARGE SCALE GENOMIC DNA]</scope>
    <source>
        <strain evidence="12">Taebaek</strain>
    </source>
</reference>
<dbReference type="InterPro" id="IPR005324">
    <property type="entry name" value="Ribosomal_uS5_C"/>
</dbReference>
<sequence>MLERLPSQLVSRSVSFVQIRMTANTVNFFMRRTGDTLWKTVTNVSMGGMKRGRARTRQPIRPLPQFYRVGMLKSSPMRIRYPGLNAPIVPQSVAELASRPFFVEEQSDQEREEVLHFVRTQVAKKSTQKRHLCKERLTSLERGFSGGTFMGQRMGPPPYMDGANMADFECICLFTDRITEMHSIRGRVFSTRALVFVGNGNKVGGFALARASGFKVNLAIARAVKKASRDLFHIELHEDRTVFQDFFAECRYSRIFVQRQVEGYGLCAHPRLLKICELLGIKDLHAKVQGSTTNYIALTYAFVAGLLNQETHQQLAERTRLHVVELSPNRQFFPRIVASPLTAPVKADDEVDTKERMKLDEYYGEGRFPLKKAEPLPFYANSPGHLHAEWRKHPYRNMEKKIIRLLADGVVNRWTRKERYKWSQREFEMVASGRKPIPLGLGLSDVNPPEGEKALIEEGRTAKEATEAD</sequence>
<dbReference type="InterPro" id="IPR014721">
    <property type="entry name" value="Ribsml_uS5_D2-typ_fold_subgr"/>
</dbReference>
<protein>
    <recommendedName>
        <fullName evidence="6">Small ribosomal subunit protein uS5m</fullName>
    </recommendedName>
    <alternativeName>
        <fullName evidence="7">28S ribosomal protein S5, mitochondrial</fullName>
    </alternativeName>
</protein>
<evidence type="ECO:0000256" key="8">
    <source>
        <dbReference type="PROSITE-ProRule" id="PRU00268"/>
    </source>
</evidence>
<evidence type="ECO:0000256" key="9">
    <source>
        <dbReference type="RuleBase" id="RU003823"/>
    </source>
</evidence>
<gene>
    <name evidence="12" type="ORF">niasHS_010942</name>
</gene>
<dbReference type="EMBL" id="JBICCN010000254">
    <property type="protein sequence ID" value="KAL3083140.1"/>
    <property type="molecule type" value="Genomic_DNA"/>
</dbReference>
<keyword evidence="3 8" id="KW-0689">Ribosomal protein</keyword>
<evidence type="ECO:0000259" key="11">
    <source>
        <dbReference type="PROSITE" id="PS50881"/>
    </source>
</evidence>
<proteinExistence type="inferred from homology"/>
<evidence type="ECO:0000256" key="6">
    <source>
        <dbReference type="ARBA" id="ARBA00039335"/>
    </source>
</evidence>
<name>A0ABD2IZP9_HETSC</name>
<dbReference type="SUPFAM" id="SSF54211">
    <property type="entry name" value="Ribosomal protein S5 domain 2-like"/>
    <property type="match status" value="1"/>
</dbReference>
<dbReference type="InterPro" id="IPR013810">
    <property type="entry name" value="Ribosomal_uS5_N"/>
</dbReference>
<dbReference type="AlphaFoldDB" id="A0ABD2IZP9"/>
<dbReference type="PANTHER" id="PTHR48277:SF1">
    <property type="entry name" value="MITOCHONDRIAL RIBOSOMAL PROTEIN S5"/>
    <property type="match status" value="1"/>
</dbReference>
<evidence type="ECO:0000256" key="4">
    <source>
        <dbReference type="ARBA" id="ARBA00023128"/>
    </source>
</evidence>
<dbReference type="SUPFAM" id="SSF54768">
    <property type="entry name" value="dsRNA-binding domain-like"/>
    <property type="match status" value="1"/>
</dbReference>
<feature type="domain" description="S5 DRBM" evidence="11">
    <location>
        <begin position="186"/>
        <end position="234"/>
    </location>
</feature>
<comment type="subcellular location">
    <subcellularLocation>
        <location evidence="1">Mitochondrion</location>
    </subcellularLocation>
</comment>
<accession>A0ABD2IZP9</accession>
<evidence type="ECO:0000313" key="12">
    <source>
        <dbReference type="EMBL" id="KAL3083140.1"/>
    </source>
</evidence>
<dbReference type="Gene3D" id="3.30.230.10">
    <property type="match status" value="1"/>
</dbReference>
<dbReference type="InterPro" id="IPR020568">
    <property type="entry name" value="Ribosomal_Su5_D2-typ_SF"/>
</dbReference>
<feature type="region of interest" description="Disordered" evidence="10">
    <location>
        <begin position="439"/>
        <end position="469"/>
    </location>
</feature>
<evidence type="ECO:0000256" key="2">
    <source>
        <dbReference type="ARBA" id="ARBA00008945"/>
    </source>
</evidence>
<keyword evidence="4" id="KW-0496">Mitochondrion</keyword>
<dbReference type="Pfam" id="PF21251">
    <property type="entry name" value="Ribosomal_uS5m_N"/>
    <property type="match status" value="1"/>
</dbReference>
<evidence type="ECO:0000256" key="1">
    <source>
        <dbReference type="ARBA" id="ARBA00004173"/>
    </source>
</evidence>
<dbReference type="GO" id="GO:0005840">
    <property type="term" value="C:ribosome"/>
    <property type="evidence" value="ECO:0007669"/>
    <property type="project" value="UniProtKB-KW"/>
</dbReference>
<dbReference type="Gene3D" id="3.30.160.20">
    <property type="match status" value="1"/>
</dbReference>
<keyword evidence="5 8" id="KW-0687">Ribonucleoprotein</keyword>
<dbReference type="GO" id="GO:0003735">
    <property type="term" value="F:structural constituent of ribosome"/>
    <property type="evidence" value="ECO:0007669"/>
    <property type="project" value="UniProtKB-UniRule"/>
</dbReference>
<dbReference type="GO" id="GO:0005739">
    <property type="term" value="C:mitochondrion"/>
    <property type="evidence" value="ECO:0007669"/>
    <property type="project" value="UniProtKB-SubCell"/>
</dbReference>
<comment type="similarity">
    <text evidence="2 9">Belongs to the universal ribosomal protein uS5 family.</text>
</comment>
<dbReference type="FunFam" id="3.30.230.10:FF:000002">
    <property type="entry name" value="30S ribosomal protein S5"/>
    <property type="match status" value="1"/>
</dbReference>
<dbReference type="GO" id="GO:1990904">
    <property type="term" value="C:ribonucleoprotein complex"/>
    <property type="evidence" value="ECO:0007669"/>
    <property type="project" value="UniProtKB-UniRule"/>
</dbReference>
<dbReference type="Pfam" id="PF00333">
    <property type="entry name" value="Ribosomal_S5"/>
    <property type="match status" value="1"/>
</dbReference>
<evidence type="ECO:0000256" key="5">
    <source>
        <dbReference type="ARBA" id="ARBA00023274"/>
    </source>
</evidence>
<dbReference type="Pfam" id="PF03719">
    <property type="entry name" value="Ribosomal_S5_C"/>
    <property type="match status" value="1"/>
</dbReference>
<dbReference type="PANTHER" id="PTHR48277">
    <property type="entry name" value="MITOCHONDRIAL RIBOSOMAL PROTEIN S5"/>
    <property type="match status" value="1"/>
</dbReference>
<evidence type="ECO:0000256" key="7">
    <source>
        <dbReference type="ARBA" id="ARBA00041606"/>
    </source>
</evidence>
<keyword evidence="13" id="KW-1185">Reference proteome</keyword>
<dbReference type="InterPro" id="IPR048584">
    <property type="entry name" value="Ribosomal_uS5m_N"/>
</dbReference>
<evidence type="ECO:0000313" key="13">
    <source>
        <dbReference type="Proteomes" id="UP001620645"/>
    </source>
</evidence>
<dbReference type="InterPro" id="IPR000851">
    <property type="entry name" value="Ribosomal_uS5"/>
</dbReference>